<proteinExistence type="predicted"/>
<dbReference type="EMBL" id="JABBWG010000001">
    <property type="protein sequence ID" value="KAG1827334.1"/>
    <property type="molecule type" value="Genomic_DNA"/>
</dbReference>
<dbReference type="RefSeq" id="XP_041200181.1">
    <property type="nucleotide sequence ID" value="XM_041343285.1"/>
</dbReference>
<reference evidence="2" key="1">
    <citation type="journal article" date="2020" name="New Phytol.">
        <title>Comparative genomics reveals dynamic genome evolution in host specialist ectomycorrhizal fungi.</title>
        <authorList>
            <person name="Lofgren L.A."/>
            <person name="Nguyen N.H."/>
            <person name="Vilgalys R."/>
            <person name="Ruytinx J."/>
            <person name="Liao H.L."/>
            <person name="Branco S."/>
            <person name="Kuo A."/>
            <person name="LaButti K."/>
            <person name="Lipzen A."/>
            <person name="Andreopoulos W."/>
            <person name="Pangilinan J."/>
            <person name="Riley R."/>
            <person name="Hundley H."/>
            <person name="Na H."/>
            <person name="Barry K."/>
            <person name="Grigoriev I.V."/>
            <person name="Stajich J.E."/>
            <person name="Kennedy P.G."/>
        </authorList>
    </citation>
    <scope>NUCLEOTIDE SEQUENCE</scope>
    <source>
        <strain evidence="2">MN1</strain>
    </source>
</reference>
<sequence length="364" mass="39706">MITRQHQTVPVVRYLTEPAIPPYPSPRIQTGDDGCRRVRSMSTSAGADQRRLSPLASSLWTPDMPVRSTASQSCPNVPYTATRADPDFSRGYERLNQPMLTADQMSSDLLLSNSPRTQNSSIPFSCALRLPILTGLSLWAEGMQPATVPVDALSSQTQPADLNASVVALRVKLRLPPIEAPYSPALHGFQGSITCDAPRTSSIRCSTAVFVRNQCVSRESSYCSIIAADATGPEELDHISLLLPDSQLSRSRWMDPNMQACIIQKIVVDEQVIAVIYYDLDRRQCENLPSVELTGFQKYTSHADTTQVPTTSGAFIPNYTCAPGHSIPRTIHATPTSLSHALTPSTDSSLRAVPFHGSPYMMSS</sequence>
<gene>
    <name evidence="2" type="ORF">BJ212DRAFT_47210</name>
</gene>
<dbReference type="Proteomes" id="UP000807769">
    <property type="component" value="Unassembled WGS sequence"/>
</dbReference>
<accession>A0A9P7JK16</accession>
<evidence type="ECO:0000313" key="2">
    <source>
        <dbReference type="EMBL" id="KAG1827334.1"/>
    </source>
</evidence>
<organism evidence="2 3">
    <name type="scientific">Suillus subaureus</name>
    <dbReference type="NCBI Taxonomy" id="48587"/>
    <lineage>
        <taxon>Eukaryota</taxon>
        <taxon>Fungi</taxon>
        <taxon>Dikarya</taxon>
        <taxon>Basidiomycota</taxon>
        <taxon>Agaricomycotina</taxon>
        <taxon>Agaricomycetes</taxon>
        <taxon>Agaricomycetidae</taxon>
        <taxon>Boletales</taxon>
        <taxon>Suillineae</taxon>
        <taxon>Suillaceae</taxon>
        <taxon>Suillus</taxon>
    </lineage>
</organism>
<dbReference type="OrthoDB" id="10006572at2759"/>
<evidence type="ECO:0000313" key="3">
    <source>
        <dbReference type="Proteomes" id="UP000807769"/>
    </source>
</evidence>
<protein>
    <submittedName>
        <fullName evidence="2">Uncharacterized protein</fullName>
    </submittedName>
</protein>
<feature type="region of interest" description="Disordered" evidence="1">
    <location>
        <begin position="22"/>
        <end position="53"/>
    </location>
</feature>
<evidence type="ECO:0000256" key="1">
    <source>
        <dbReference type="SAM" id="MobiDB-lite"/>
    </source>
</evidence>
<name>A0A9P7JK16_9AGAM</name>
<keyword evidence="3" id="KW-1185">Reference proteome</keyword>
<dbReference type="GeneID" id="64637301"/>
<comment type="caution">
    <text evidence="2">The sequence shown here is derived from an EMBL/GenBank/DDBJ whole genome shotgun (WGS) entry which is preliminary data.</text>
</comment>
<dbReference type="AlphaFoldDB" id="A0A9P7JK16"/>